<reference evidence="3" key="2">
    <citation type="submission" date="2020-09" db="EMBL/GenBank/DDBJ databases">
        <authorList>
            <person name="Sun Q."/>
            <person name="Kim S."/>
        </authorList>
    </citation>
    <scope>NUCLEOTIDE SEQUENCE</scope>
    <source>
        <strain evidence="3">KCTC 32020</strain>
    </source>
</reference>
<evidence type="ECO:0000313" key="3">
    <source>
        <dbReference type="EMBL" id="GHE30729.1"/>
    </source>
</evidence>
<dbReference type="Pfam" id="PF14467">
    <property type="entry name" value="DUF4426"/>
    <property type="match status" value="1"/>
</dbReference>
<accession>A0A918Z0J1</accession>
<gene>
    <name evidence="3" type="ORF">GCM10007167_10940</name>
</gene>
<dbReference type="EMBL" id="BNCF01000004">
    <property type="protein sequence ID" value="GHE30729.1"/>
    <property type="molecule type" value="Genomic_DNA"/>
</dbReference>
<keyword evidence="4" id="KW-1185">Reference proteome</keyword>
<feature type="chain" id="PRO_5038047023" description="DUF4426 domain-containing protein" evidence="1">
    <location>
        <begin position="23"/>
        <end position="164"/>
    </location>
</feature>
<dbReference type="Proteomes" id="UP000636453">
    <property type="component" value="Unassembled WGS sequence"/>
</dbReference>
<evidence type="ECO:0000259" key="2">
    <source>
        <dbReference type="Pfam" id="PF14467"/>
    </source>
</evidence>
<dbReference type="Gene3D" id="2.60.40.3340">
    <property type="entry name" value="Domain of unknown function DUF4426"/>
    <property type="match status" value="1"/>
</dbReference>
<dbReference type="RefSeq" id="WP_146473422.1">
    <property type="nucleotide sequence ID" value="NZ_BNCF01000004.1"/>
</dbReference>
<name>A0A918Z0J1_9GAMM</name>
<comment type="caution">
    <text evidence="3">The sequence shown here is derived from an EMBL/GenBank/DDBJ whole genome shotgun (WGS) entry which is preliminary data.</text>
</comment>
<dbReference type="InterPro" id="IPR025218">
    <property type="entry name" value="DUF4426"/>
</dbReference>
<reference evidence="3" key="1">
    <citation type="journal article" date="2014" name="Int. J. Syst. Evol. Microbiol.">
        <title>Complete genome sequence of Corynebacterium casei LMG S-19264T (=DSM 44701T), isolated from a smear-ripened cheese.</title>
        <authorList>
            <consortium name="US DOE Joint Genome Institute (JGI-PGF)"/>
            <person name="Walter F."/>
            <person name="Albersmeier A."/>
            <person name="Kalinowski J."/>
            <person name="Ruckert C."/>
        </authorList>
    </citation>
    <scope>NUCLEOTIDE SEQUENCE</scope>
    <source>
        <strain evidence="3">KCTC 32020</strain>
    </source>
</reference>
<feature type="signal peptide" evidence="1">
    <location>
        <begin position="1"/>
        <end position="22"/>
    </location>
</feature>
<feature type="domain" description="DUF4426" evidence="2">
    <location>
        <begin position="44"/>
        <end position="164"/>
    </location>
</feature>
<dbReference type="PROSITE" id="PS51257">
    <property type="entry name" value="PROKAR_LIPOPROTEIN"/>
    <property type="match status" value="1"/>
</dbReference>
<evidence type="ECO:0000313" key="4">
    <source>
        <dbReference type="Proteomes" id="UP000636453"/>
    </source>
</evidence>
<proteinExistence type="predicted"/>
<sequence length="164" mass="17234">MTHRNGLSMRWAALALLLAALAACGRGPEAPREGATFEPAIASAGGVTVRASVLPTSRLSETVARRYGIARSDATVLLLVSARRGSGAGETSVPARVVARVADLQGRSRALTLRELHVGDGADALLDYVGTVEVDAPETLVFDLEVVPQGAPAQRLQFTRDFFP</sequence>
<evidence type="ECO:0000256" key="1">
    <source>
        <dbReference type="SAM" id="SignalP"/>
    </source>
</evidence>
<keyword evidence="1" id="KW-0732">Signal</keyword>
<dbReference type="OrthoDB" id="5976095at2"/>
<organism evidence="3 4">
    <name type="scientific">Vulcaniibacterium thermophilum</name>
    <dbReference type="NCBI Taxonomy" id="1169913"/>
    <lineage>
        <taxon>Bacteria</taxon>
        <taxon>Pseudomonadati</taxon>
        <taxon>Pseudomonadota</taxon>
        <taxon>Gammaproteobacteria</taxon>
        <taxon>Lysobacterales</taxon>
        <taxon>Lysobacteraceae</taxon>
        <taxon>Vulcaniibacterium</taxon>
    </lineage>
</organism>
<dbReference type="AlphaFoldDB" id="A0A918Z0J1"/>
<protein>
    <recommendedName>
        <fullName evidence="2">DUF4426 domain-containing protein</fullName>
    </recommendedName>
</protein>